<dbReference type="Proteomes" id="UP000682877">
    <property type="component" value="Chromosome 7"/>
</dbReference>
<name>A0A8S2AZE9_ARAAE</name>
<accession>A0A8S2AZE9</accession>
<evidence type="ECO:0000256" key="4">
    <source>
        <dbReference type="ARBA" id="ARBA00022694"/>
    </source>
</evidence>
<comment type="function">
    <text evidence="7">Plays a central role in 2-thiolation of mcm(5)S(2)U at tRNA wobble positions of tRNA(Lys), tRNA(Glu) and tRNA(Gln). May act by forming a heterodimer with NCS6/CTU1 that ligates sulfur from thiocarboxylated URM1 onto the uridine of tRNAs at wobble position.</text>
</comment>
<comment type="similarity">
    <text evidence="7">Belongs to the CTU2/NCS2 family.</text>
</comment>
<organism evidence="11 12">
    <name type="scientific">Arabidopsis arenosa</name>
    <name type="common">Sand rock-cress</name>
    <name type="synonym">Cardaminopsis arenosa</name>
    <dbReference type="NCBI Taxonomy" id="38785"/>
    <lineage>
        <taxon>Eukaryota</taxon>
        <taxon>Viridiplantae</taxon>
        <taxon>Streptophyta</taxon>
        <taxon>Embryophyta</taxon>
        <taxon>Tracheophyta</taxon>
        <taxon>Spermatophyta</taxon>
        <taxon>Magnoliopsida</taxon>
        <taxon>eudicotyledons</taxon>
        <taxon>Gunneridae</taxon>
        <taxon>Pentapetalae</taxon>
        <taxon>rosids</taxon>
        <taxon>malvids</taxon>
        <taxon>Brassicales</taxon>
        <taxon>Brassicaceae</taxon>
        <taxon>Camelineae</taxon>
        <taxon>Arabidopsis</taxon>
    </lineage>
</organism>
<dbReference type="InterPro" id="IPR059179">
    <property type="entry name" value="MLKL-like_MCAfunc"/>
</dbReference>
<dbReference type="PANTHER" id="PTHR46604">
    <property type="entry name" value="PROTEIN MID1-COMPLEMENTING ACTIVITY 1"/>
    <property type="match status" value="1"/>
</dbReference>
<keyword evidence="12" id="KW-1185">Reference proteome</keyword>
<dbReference type="FunFam" id="3.40.50.620:FF:000199">
    <property type="entry name" value="Cytoplasmic tRNA 2-thiolation protein 2"/>
    <property type="match status" value="1"/>
</dbReference>
<gene>
    <name evidence="11" type="ORF">AARE701A_LOCUS17576</name>
</gene>
<comment type="subcellular location">
    <subcellularLocation>
        <location evidence="7">Cytoplasm</location>
    </subcellularLocation>
    <subcellularLocation>
        <location evidence="1">Membrane</location>
        <topology evidence="1">Single-pass membrane protein</topology>
    </subcellularLocation>
</comment>
<dbReference type="CDD" id="cd21037">
    <property type="entry name" value="MLKL_NTD"/>
    <property type="match status" value="1"/>
</dbReference>
<proteinExistence type="inferred from homology"/>
<evidence type="ECO:0000256" key="1">
    <source>
        <dbReference type="ARBA" id="ARBA00004167"/>
    </source>
</evidence>
<keyword evidence="6" id="KW-0472">Membrane</keyword>
<keyword evidence="8" id="KW-0175">Coiled coil</keyword>
<feature type="coiled-coil region" evidence="8">
    <location>
        <begin position="190"/>
        <end position="217"/>
    </location>
</feature>
<dbReference type="InterPro" id="IPR014729">
    <property type="entry name" value="Rossmann-like_a/b/a_fold"/>
</dbReference>
<comment type="pathway">
    <text evidence="7">tRNA modification; 5-methoxycarbonylmethyl-2-thiouridine-tRNA biosynthesis.</text>
</comment>
<feature type="compositionally biased region" description="Basic and acidic residues" evidence="9">
    <location>
        <begin position="235"/>
        <end position="252"/>
    </location>
</feature>
<evidence type="ECO:0000256" key="7">
    <source>
        <dbReference type="HAMAP-Rule" id="MF_03054"/>
    </source>
</evidence>
<keyword evidence="4 7" id="KW-0819">tRNA processing</keyword>
<dbReference type="NCBIfam" id="TIGR01571">
    <property type="entry name" value="A_thal_Cys_rich"/>
    <property type="match status" value="1"/>
</dbReference>
<keyword evidence="5" id="KW-1133">Transmembrane helix</keyword>
<dbReference type="EMBL" id="LR999457">
    <property type="protein sequence ID" value="CAE6156862.1"/>
    <property type="molecule type" value="Genomic_DNA"/>
</dbReference>
<evidence type="ECO:0000313" key="12">
    <source>
        <dbReference type="Proteomes" id="UP000682877"/>
    </source>
</evidence>
<dbReference type="GO" id="GO:0005262">
    <property type="term" value="F:calcium channel activity"/>
    <property type="evidence" value="ECO:0007669"/>
    <property type="project" value="UniProtKB-ARBA"/>
</dbReference>
<dbReference type="FunFam" id="1.20.930.20:FF:000003">
    <property type="entry name" value="DNA mismatch repair protein MLH1"/>
    <property type="match status" value="1"/>
</dbReference>
<dbReference type="GO" id="GO:0002098">
    <property type="term" value="P:tRNA wobble uridine modification"/>
    <property type="evidence" value="ECO:0007669"/>
    <property type="project" value="UniProtKB-UniRule"/>
</dbReference>
<dbReference type="InterPro" id="IPR036537">
    <property type="entry name" value="Adaptor_Cbl_N_dom_sf"/>
</dbReference>
<feature type="compositionally biased region" description="Polar residues" evidence="9">
    <location>
        <begin position="271"/>
        <end position="282"/>
    </location>
</feature>
<dbReference type="InterPro" id="IPR045766">
    <property type="entry name" value="MCAfunc"/>
</dbReference>
<evidence type="ECO:0000256" key="2">
    <source>
        <dbReference type="ARBA" id="ARBA00022490"/>
    </source>
</evidence>
<dbReference type="Pfam" id="PF10288">
    <property type="entry name" value="CTU2"/>
    <property type="match status" value="1"/>
</dbReference>
<evidence type="ECO:0000256" key="8">
    <source>
        <dbReference type="SAM" id="Coils"/>
    </source>
</evidence>
<dbReference type="GO" id="GO:0007166">
    <property type="term" value="P:cell surface receptor signaling pathway"/>
    <property type="evidence" value="ECO:0007669"/>
    <property type="project" value="InterPro"/>
</dbReference>
<dbReference type="InterPro" id="IPR019407">
    <property type="entry name" value="CTU2"/>
</dbReference>
<sequence length="878" mass="97894">MSHSWDGLGEIASVAQLTGLDAVKLIGLIVKAANTAWMHKKNCRQFAQHLKLIGNLLEQLKISEMKKYPETREPLEGLEDALRRSYLLVNSCRDRSYLYLLAMGWNIVYQFRKHQDEIDRFLKIIPLITLVDNARIRERFEYIDRDQREYTLDEEDRHVQDVILKQESTREAASVLKKTLSCSYPNLRFCEALKTENEKLQLELQRSQEHYDVAQCEVIQRLIGVTQAAAAVEPDNEKELTKKASKKSERSSSMKTEYSYDEDSPKKSGSRAASRSTSNVSSGHDLLSRRASQAQHHEEWHTDLLACCSEPSLCLKTFFFPCGTLAKIATAASNRHISSAEACNELMAYSLILSCCCYTCCVRRKLRKTLNITGGFIDDFLSHLMCCCCALVQELREVEIRGAYGTEKTKIISAACELDMACNSSGCESGCYDREKNDGSKISVEDAVAGGGYQESVCVKCKCNEPMTFGDGGSDDGRFCAECFRNNVFGKFRLAVTSHAMITPSDNVLVAFSGGSSSRVALQFVHELQIKALKNYEASRDRSLPVFGVGVAFVDETAAFPALSTEMVDAIEWVRSTVSSLSPPAKDLHVVPVESVFGSDSLDARDRLVTLSDSVPDDTGKEDLLLHLKMLTLQKVASENGYNRLVVGSCTSRIASHVLSATVKGRGYSLSADIQHVDARWKVPIVLPLRDCVRLEISRLCVLDGLKTVELACRSQCGINDLVSSFVALLQDENPSRECTIVRTAAKLTPFYFNKIPETDDSNVPMATQRRLKRFNLKYDGSMTTEAFCPICNGPLNRSDSSDLDTFEEGQEADVLYAACCSSCRFQILPEDGSSLEQFSSFLPDHMISQVKHQKVDSQAHLREKIKDCLLLDDEEVV</sequence>
<dbReference type="Pfam" id="PF04749">
    <property type="entry name" value="PLAC8"/>
    <property type="match status" value="1"/>
</dbReference>
<evidence type="ECO:0000259" key="10">
    <source>
        <dbReference type="Pfam" id="PF19584"/>
    </source>
</evidence>
<evidence type="ECO:0000256" key="5">
    <source>
        <dbReference type="ARBA" id="ARBA00022989"/>
    </source>
</evidence>
<feature type="domain" description="MCAfunc" evidence="10">
    <location>
        <begin position="25"/>
        <end position="167"/>
    </location>
</feature>
<dbReference type="PANTHER" id="PTHR46604:SF3">
    <property type="entry name" value="PROTEIN MID1-COMPLEMENTING ACTIVITY 1"/>
    <property type="match status" value="1"/>
</dbReference>
<dbReference type="Pfam" id="PF19584">
    <property type="entry name" value="MCAfunc"/>
    <property type="match status" value="1"/>
</dbReference>
<reference evidence="11" key="1">
    <citation type="submission" date="2021-01" db="EMBL/GenBank/DDBJ databases">
        <authorList>
            <person name="Bezrukov I."/>
        </authorList>
    </citation>
    <scope>NUCLEOTIDE SEQUENCE</scope>
</reference>
<dbReference type="GO" id="GO:0034227">
    <property type="term" value="P:tRNA thio-modification"/>
    <property type="evidence" value="ECO:0007669"/>
    <property type="project" value="UniProtKB-UniRule"/>
</dbReference>
<dbReference type="InterPro" id="IPR006461">
    <property type="entry name" value="PLAC_motif_containing"/>
</dbReference>
<feature type="region of interest" description="Disordered" evidence="9">
    <location>
        <begin position="233"/>
        <end position="288"/>
    </location>
</feature>
<evidence type="ECO:0000256" key="6">
    <source>
        <dbReference type="ARBA" id="ARBA00023136"/>
    </source>
</evidence>
<evidence type="ECO:0000256" key="3">
    <source>
        <dbReference type="ARBA" id="ARBA00022692"/>
    </source>
</evidence>
<dbReference type="HAMAP" id="MF_03054">
    <property type="entry name" value="CTU2"/>
    <property type="match status" value="1"/>
</dbReference>
<dbReference type="Gene3D" id="1.20.930.20">
    <property type="entry name" value="Adaptor protein Cbl, N-terminal domain"/>
    <property type="match status" value="1"/>
</dbReference>
<evidence type="ECO:0000256" key="9">
    <source>
        <dbReference type="SAM" id="MobiDB-lite"/>
    </source>
</evidence>
<dbReference type="SUPFAM" id="SSF52402">
    <property type="entry name" value="Adenine nucleotide alpha hydrolases-like"/>
    <property type="match status" value="1"/>
</dbReference>
<dbReference type="AlphaFoldDB" id="A0A8S2AZE9"/>
<protein>
    <recommendedName>
        <fullName evidence="7">Cytoplasmic tRNA 2-thiolation protein 2</fullName>
    </recommendedName>
</protein>
<dbReference type="GO" id="GO:0000049">
    <property type="term" value="F:tRNA binding"/>
    <property type="evidence" value="ECO:0007669"/>
    <property type="project" value="InterPro"/>
</dbReference>
<dbReference type="GO" id="GO:0032447">
    <property type="term" value="P:protein urmylation"/>
    <property type="evidence" value="ECO:0007669"/>
    <property type="project" value="UniProtKB-UniRule"/>
</dbReference>
<dbReference type="Gene3D" id="3.40.50.620">
    <property type="entry name" value="HUPs"/>
    <property type="match status" value="1"/>
</dbReference>
<evidence type="ECO:0000313" key="11">
    <source>
        <dbReference type="EMBL" id="CAE6156862.1"/>
    </source>
</evidence>
<dbReference type="GO" id="GO:0016020">
    <property type="term" value="C:membrane"/>
    <property type="evidence" value="ECO:0007669"/>
    <property type="project" value="UniProtKB-SubCell"/>
</dbReference>
<keyword evidence="3" id="KW-0812">Transmembrane</keyword>
<dbReference type="GO" id="GO:0016779">
    <property type="term" value="F:nucleotidyltransferase activity"/>
    <property type="evidence" value="ECO:0007669"/>
    <property type="project" value="UniProtKB-UniRule"/>
</dbReference>
<dbReference type="GO" id="GO:0005737">
    <property type="term" value="C:cytoplasm"/>
    <property type="evidence" value="ECO:0007669"/>
    <property type="project" value="UniProtKB-SubCell"/>
</dbReference>
<keyword evidence="2 7" id="KW-0963">Cytoplasm</keyword>